<sequence length="104" mass="12011">MARRKSKTNLPADWHEYLEAEANGRHITPGTEVSIRGERGRFRFIKRVVRDSGKEWLDFWGGPKGSENWRSFSADQIRRVHRIGKTDKALVAQHKAKKEALRAA</sequence>
<protein>
    <submittedName>
        <fullName evidence="2">Gp70 domain protein</fullName>
    </submittedName>
</protein>
<comment type="caution">
    <text evidence="2">The sequence shown here is derived from an EMBL/GenBank/DDBJ whole genome shotgun (WGS) entry which is preliminary data.</text>
</comment>
<name>A0A024GX30_9MICC</name>
<dbReference type="Pfam" id="PF23904">
    <property type="entry name" value="DUF7246"/>
    <property type="match status" value="1"/>
</dbReference>
<evidence type="ECO:0000259" key="1">
    <source>
        <dbReference type="Pfam" id="PF23904"/>
    </source>
</evidence>
<evidence type="ECO:0000313" key="3">
    <source>
        <dbReference type="Proteomes" id="UP000035722"/>
    </source>
</evidence>
<dbReference type="STRING" id="861266.ARTSIC4J27_252"/>
<gene>
    <name evidence="2" type="primary">70</name>
    <name evidence="2" type="ORF">ARTSIC4J27_252</name>
</gene>
<evidence type="ECO:0000313" key="2">
    <source>
        <dbReference type="EMBL" id="CCQ44328.1"/>
    </source>
</evidence>
<dbReference type="OrthoDB" id="5197882at2"/>
<reference evidence="3" key="1">
    <citation type="journal article" date="2014" name="Genome Announc.">
        <title>Genome Sequence of Arthrobacter siccitolerans 4J27, a Xeroprotectant-Producing Desiccation-Tolerant Microorganism.</title>
        <authorList>
            <person name="Manzanera M."/>
            <person name="Santa-Cruz-Calvo L."/>
            <person name="Vilchez J.I."/>
            <person name="Garcia-Fontana C."/>
            <person name="Silva-Castro G.A."/>
            <person name="Calvo C."/>
            <person name="Gonzalez-Lopez J."/>
        </authorList>
    </citation>
    <scope>NUCLEOTIDE SEQUENCE [LARGE SCALE GENOMIC DNA]</scope>
    <source>
        <strain evidence="3">4J27</strain>
    </source>
</reference>
<keyword evidence="3" id="KW-1185">Reference proteome</keyword>
<dbReference type="EMBL" id="CAQI01000025">
    <property type="protein sequence ID" value="CCQ44328.1"/>
    <property type="molecule type" value="Genomic_DNA"/>
</dbReference>
<accession>A0A024GX30</accession>
<organism evidence="2 3">
    <name type="scientific">Pseudarthrobacter siccitolerans</name>
    <dbReference type="NCBI Taxonomy" id="861266"/>
    <lineage>
        <taxon>Bacteria</taxon>
        <taxon>Bacillati</taxon>
        <taxon>Actinomycetota</taxon>
        <taxon>Actinomycetes</taxon>
        <taxon>Micrococcales</taxon>
        <taxon>Micrococcaceae</taxon>
        <taxon>Pseudarthrobacter</taxon>
    </lineage>
</organism>
<proteinExistence type="predicted"/>
<dbReference type="AlphaFoldDB" id="A0A024GX30"/>
<dbReference type="Proteomes" id="UP000035722">
    <property type="component" value="Unassembled WGS sequence"/>
</dbReference>
<dbReference type="InterPro" id="IPR055670">
    <property type="entry name" value="DUF7246"/>
</dbReference>
<dbReference type="RefSeq" id="WP_050053399.1">
    <property type="nucleotide sequence ID" value="NZ_CAQI01000025.1"/>
</dbReference>
<feature type="domain" description="DUF7246" evidence="1">
    <location>
        <begin position="3"/>
        <end position="90"/>
    </location>
</feature>